<reference evidence="10 11" key="1">
    <citation type="submission" date="2018-11" db="EMBL/GenBank/DDBJ databases">
        <authorList>
            <person name="Kleinhagauer T."/>
            <person name="Glaeser S.P."/>
            <person name="Spergser J."/>
            <person name="Ruckert C."/>
            <person name="Kaempfer P."/>
            <person name="Busse H.-J."/>
        </authorList>
    </citation>
    <scope>NUCLEOTIDE SEQUENCE [LARGE SCALE GENOMIC DNA]</scope>
    <source>
        <strain evidence="10 11">200CH</strain>
    </source>
</reference>
<dbReference type="InterPro" id="IPR004869">
    <property type="entry name" value="MMPL_dom"/>
</dbReference>
<evidence type="ECO:0000259" key="9">
    <source>
        <dbReference type="PROSITE" id="PS50156"/>
    </source>
</evidence>
<dbReference type="EMBL" id="CP033896">
    <property type="protein sequence ID" value="AZA14619.1"/>
    <property type="molecule type" value="Genomic_DNA"/>
</dbReference>
<feature type="transmembrane region" description="Helical" evidence="8">
    <location>
        <begin position="268"/>
        <end position="289"/>
    </location>
</feature>
<feature type="transmembrane region" description="Helical" evidence="8">
    <location>
        <begin position="242"/>
        <end position="262"/>
    </location>
</feature>
<feature type="transmembrane region" description="Helical" evidence="8">
    <location>
        <begin position="301"/>
        <end position="328"/>
    </location>
</feature>
<keyword evidence="4 8" id="KW-0812">Transmembrane</keyword>
<keyword evidence="6 8" id="KW-0472">Membrane</keyword>
<accession>A0A3G6J9N3</accession>
<feature type="compositionally biased region" description="Basic and acidic residues" evidence="7">
    <location>
        <begin position="820"/>
        <end position="829"/>
    </location>
</feature>
<dbReference type="Proteomes" id="UP000269019">
    <property type="component" value="Chromosome"/>
</dbReference>
<evidence type="ECO:0000256" key="4">
    <source>
        <dbReference type="ARBA" id="ARBA00022692"/>
    </source>
</evidence>
<feature type="transmembrane region" description="Helical" evidence="8">
    <location>
        <begin position="415"/>
        <end position="435"/>
    </location>
</feature>
<feature type="transmembrane region" description="Helical" evidence="8">
    <location>
        <begin position="727"/>
        <end position="747"/>
    </location>
</feature>
<feature type="transmembrane region" description="Helical" evidence="8">
    <location>
        <begin position="631"/>
        <end position="652"/>
    </location>
</feature>
<comment type="subcellular location">
    <subcellularLocation>
        <location evidence="1">Cell membrane</location>
        <topology evidence="1">Multi-pass membrane protein</topology>
    </subcellularLocation>
</comment>
<evidence type="ECO:0000256" key="7">
    <source>
        <dbReference type="SAM" id="MobiDB-lite"/>
    </source>
</evidence>
<sequence length="847" mass="90241" precursor="true">MAHWLYQLGRFSYRRKWTVIVAWVLLLAGVGGASAAFEKGFNDVFSIPGTPSEDASYLVEKNFPEQKNPLLVAGVTVVFAAPDGHRLDEPTYFEAVDAVVHRLEQVPGFVPDQRFGNPVLVNPALRKTIIEQETSMGLPRETAEADAANIAVLSPDGRIGFTSFELDAPNSMAVTDEQRAAIRDAMNYGRDAGLIVETGGSGFGDPIEIRSTSEAIGLAVAFIVLIFTFGSVVAAGLPLVTAVVGIGLGSLSIVLATAVVDLNNVTPVLAVMLGLAVGIDYALFIVSRFRTEYRKYPRDVAVGIACGTAGSAVVFAGLTVIIALAALALVRIPFLTYMGLAAAFTVAIAVAVALTLLPALIGLCGKFVFGVKIPGIAGNPRPRDLDGDETDEQAQAREDARVKKGQRWARFVHRYPALVMAFVVLGLGALSLPALDLEMALPSDSTQETTTTQRRSADLLAEGFGPGVNAPFLVVVDAHGVDTQAPAIAPLVDGAIEAGIAANAPLSSTQVTQAAAGFAFARVLQLFGTNPDVQHIQIIGISTDGMAAQMLLTPRTGPADPETTTVLGSLRYAQEELVKTTGVRMGITGLTPIQADITETLANAMPAYLGVVVGLAILLLLIVFRSVMVPLIAGLGFLLSVGAAFGLTVLFWQEGLWGVVNTPAPIISFMPIFLIGVTFGLAMDYQVFLVSRMREHYAATKDRPRSNPAYNAVEESVIEGFSMGSRVVTAAALIMISVFVAFISQPLPFIKIFGFALAVGVFCDAFLVRMGLVPATMFLLGRATWWIPKWLDRLLPRIDIEGEALAHTFETLRKAQDSTADRELKESQARGRRKWARRNASSAADTL</sequence>
<feature type="domain" description="SSD" evidence="9">
    <location>
        <begin position="232"/>
        <end position="363"/>
    </location>
</feature>
<evidence type="ECO:0000313" key="10">
    <source>
        <dbReference type="EMBL" id="AZA14619.1"/>
    </source>
</evidence>
<dbReference type="Gene3D" id="1.20.1640.10">
    <property type="entry name" value="Multidrug efflux transporter AcrB transmembrane domain"/>
    <property type="match status" value="2"/>
</dbReference>
<dbReference type="Pfam" id="PF03176">
    <property type="entry name" value="MMPL"/>
    <property type="match status" value="2"/>
</dbReference>
<feature type="transmembrane region" description="Helical" evidence="8">
    <location>
        <begin position="605"/>
        <end position="624"/>
    </location>
</feature>
<dbReference type="OrthoDB" id="7051771at2"/>
<dbReference type="PANTHER" id="PTHR33406">
    <property type="entry name" value="MEMBRANE PROTEIN MJ1562-RELATED"/>
    <property type="match status" value="1"/>
</dbReference>
<evidence type="ECO:0000256" key="5">
    <source>
        <dbReference type="ARBA" id="ARBA00022989"/>
    </source>
</evidence>
<dbReference type="InterPro" id="IPR000731">
    <property type="entry name" value="SSD"/>
</dbReference>
<evidence type="ECO:0000313" key="11">
    <source>
        <dbReference type="Proteomes" id="UP000269019"/>
    </source>
</evidence>
<keyword evidence="3" id="KW-1003">Cell membrane</keyword>
<dbReference type="KEGG" id="ccho:CCHOA_11215"/>
<name>A0A3G6J9N3_9CORY</name>
<dbReference type="PANTHER" id="PTHR33406:SF11">
    <property type="entry name" value="MEMBRANE PROTEIN SCO6666-RELATED"/>
    <property type="match status" value="1"/>
</dbReference>
<dbReference type="AlphaFoldDB" id="A0A3G6J9N3"/>
<dbReference type="GO" id="GO:0005886">
    <property type="term" value="C:plasma membrane"/>
    <property type="evidence" value="ECO:0007669"/>
    <property type="project" value="UniProtKB-SubCell"/>
</dbReference>
<evidence type="ECO:0000256" key="1">
    <source>
        <dbReference type="ARBA" id="ARBA00004651"/>
    </source>
</evidence>
<comment type="similarity">
    <text evidence="2">Belongs to the resistance-nodulation-cell division (RND) (TC 2.A.6) family. MmpL subfamily.</text>
</comment>
<evidence type="ECO:0000256" key="8">
    <source>
        <dbReference type="SAM" id="Phobius"/>
    </source>
</evidence>
<feature type="region of interest" description="Disordered" evidence="7">
    <location>
        <begin position="380"/>
        <end position="399"/>
    </location>
</feature>
<feature type="region of interest" description="Disordered" evidence="7">
    <location>
        <begin position="820"/>
        <end position="847"/>
    </location>
</feature>
<dbReference type="PROSITE" id="PS50156">
    <property type="entry name" value="SSD"/>
    <property type="match status" value="1"/>
</dbReference>
<keyword evidence="11" id="KW-1185">Reference proteome</keyword>
<dbReference type="InterPro" id="IPR050545">
    <property type="entry name" value="Mycobact_MmpL"/>
</dbReference>
<evidence type="ECO:0000256" key="2">
    <source>
        <dbReference type="ARBA" id="ARBA00010157"/>
    </source>
</evidence>
<protein>
    <submittedName>
        <fullName evidence="10">Membrane protein YdfJ</fullName>
    </submittedName>
</protein>
<feature type="transmembrane region" description="Helical" evidence="8">
    <location>
        <begin position="334"/>
        <end position="357"/>
    </location>
</feature>
<dbReference type="SUPFAM" id="SSF82866">
    <property type="entry name" value="Multidrug efflux transporter AcrB transmembrane domain"/>
    <property type="match status" value="2"/>
</dbReference>
<proteinExistence type="inferred from homology"/>
<keyword evidence="5 8" id="KW-1133">Transmembrane helix</keyword>
<gene>
    <name evidence="10" type="primary">ydfJ2</name>
    <name evidence="10" type="ORF">CCHOA_11215</name>
</gene>
<feature type="transmembrane region" description="Helical" evidence="8">
    <location>
        <begin position="753"/>
        <end position="780"/>
    </location>
</feature>
<feature type="transmembrane region" description="Helical" evidence="8">
    <location>
        <begin position="215"/>
        <end position="235"/>
    </location>
</feature>
<evidence type="ECO:0000256" key="6">
    <source>
        <dbReference type="ARBA" id="ARBA00023136"/>
    </source>
</evidence>
<feature type="transmembrane region" description="Helical" evidence="8">
    <location>
        <begin position="664"/>
        <end position="685"/>
    </location>
</feature>
<dbReference type="RefSeq" id="WP_123930210.1">
    <property type="nucleotide sequence ID" value="NZ_CP033896.1"/>
</dbReference>
<organism evidence="10 11">
    <name type="scientific">Corynebacterium choanae</name>
    <dbReference type="NCBI Taxonomy" id="1862358"/>
    <lineage>
        <taxon>Bacteria</taxon>
        <taxon>Bacillati</taxon>
        <taxon>Actinomycetota</taxon>
        <taxon>Actinomycetes</taxon>
        <taxon>Mycobacteriales</taxon>
        <taxon>Corynebacteriaceae</taxon>
        <taxon>Corynebacterium</taxon>
    </lineage>
</organism>
<evidence type="ECO:0000256" key="3">
    <source>
        <dbReference type="ARBA" id="ARBA00022475"/>
    </source>
</evidence>